<dbReference type="KEGG" id="buy:D8S85_07870"/>
<evidence type="ECO:0000313" key="2">
    <source>
        <dbReference type="EMBL" id="AZS29487.1"/>
    </source>
</evidence>
<dbReference type="PROSITE" id="PS51257">
    <property type="entry name" value="PROKAR_LIPOPROTEIN"/>
    <property type="match status" value="1"/>
</dbReference>
<feature type="chain" id="PRO_5018629863" description="DUF4623 domain-containing protein" evidence="1">
    <location>
        <begin position="19"/>
        <end position="545"/>
    </location>
</feature>
<feature type="signal peptide" evidence="1">
    <location>
        <begin position="1"/>
        <end position="18"/>
    </location>
</feature>
<dbReference type="AlphaFoldDB" id="A0A3Q9IMS8"/>
<proteinExistence type="predicted"/>
<dbReference type="Pfam" id="PF16407">
    <property type="entry name" value="PKD_2"/>
    <property type="match status" value="1"/>
</dbReference>
<dbReference type="EMBL" id="CP032819">
    <property type="protein sequence ID" value="AZS29487.1"/>
    <property type="molecule type" value="Genomic_DNA"/>
</dbReference>
<evidence type="ECO:0000313" key="3">
    <source>
        <dbReference type="Proteomes" id="UP000270673"/>
    </source>
</evidence>
<dbReference type="RefSeq" id="WP_106480216.1">
    <property type="nucleotide sequence ID" value="NZ_CP032819.1"/>
</dbReference>
<keyword evidence="3" id="KW-1185">Reference proteome</keyword>
<dbReference type="Proteomes" id="UP000270673">
    <property type="component" value="Chromosome"/>
</dbReference>
<name>A0A3Q9IMS8_9BACT</name>
<sequence length="545" mass="60829">MKKNILAFLFIISLFAASCIDDKGSYDYTELADIKIEGIPSVVEVLGYVENITVSPKITSSIEGEIKADNPNYTFQYRLGYKGMGSLGGYDAEGISHPWVDVTPESGFDLDIPANYSANSYVCWFTVTDKRNNVVTSCFFDVIISSTTFEGWLVLCNEGTNERVRLDMISQISSTRIETIHDIAVGLPEIHHATSLGFLPQLGNPGDELSIFSTEGSYLIDNESLESSELMEFNLNQFALDPGETMIAEVPFPASTYSWQVKYRFAFSESGNVYLEDATDGGSAYGFPLNTTEAGSPAEFKVAPFAGFSWVRPWNGMTPKVVFYDIDNQRFVAFQGDVRDVAQQKVSSIREPSKNKLFSYSTGKDMVYMEGTRRSNGLVYAILEDGVGKRSIYGINVGGYGFIQELYIDEVVAPDFEQAEHFAFHSQFPLMFYAVKNKVYLYNLGTKTAKELTDIKLKDSETVTRLKFNLYRNSSYTSLTNQSEEFMNQQYHLIVASYDDAAADETQGGKVAFYSVDGVNDVVSKVVEYTGFANVVDVVYRERAQ</sequence>
<dbReference type="OrthoDB" id="1095195at2"/>
<organism evidence="2 3">
    <name type="scientific">Butyricimonas faecalis</name>
    <dbReference type="NCBI Taxonomy" id="2093856"/>
    <lineage>
        <taxon>Bacteria</taxon>
        <taxon>Pseudomonadati</taxon>
        <taxon>Bacteroidota</taxon>
        <taxon>Bacteroidia</taxon>
        <taxon>Bacteroidales</taxon>
        <taxon>Odoribacteraceae</taxon>
        <taxon>Butyricimonas</taxon>
    </lineage>
</organism>
<dbReference type="InterPro" id="IPR032183">
    <property type="entry name" value="PKD-like"/>
</dbReference>
<gene>
    <name evidence="2" type="ORF">D8S85_07870</name>
</gene>
<evidence type="ECO:0008006" key="4">
    <source>
        <dbReference type="Google" id="ProtNLM"/>
    </source>
</evidence>
<keyword evidence="1" id="KW-0732">Signal</keyword>
<reference evidence="2 3" key="1">
    <citation type="submission" date="2018-10" db="EMBL/GenBank/DDBJ databases">
        <title>Butyricimonas faecalis sp. nov., isolated from human faeces and emended description of the genus Butyricimonas.</title>
        <authorList>
            <person name="Le Roy T."/>
            <person name="Van der Smissen P."/>
            <person name="Paquot A."/>
            <person name="Delzenne N."/>
            <person name="Muccioli G."/>
            <person name="Collet J.-F."/>
            <person name="Cani P.D."/>
        </authorList>
    </citation>
    <scope>NUCLEOTIDE SEQUENCE [LARGE SCALE GENOMIC DNA]</scope>
    <source>
        <strain evidence="2 3">H184</strain>
    </source>
</reference>
<protein>
    <recommendedName>
        <fullName evidence="4">DUF4623 domain-containing protein</fullName>
    </recommendedName>
</protein>
<evidence type="ECO:0000256" key="1">
    <source>
        <dbReference type="SAM" id="SignalP"/>
    </source>
</evidence>
<accession>A0A3Q9IMS8</accession>